<dbReference type="SUPFAM" id="SSF53323">
    <property type="entry name" value="Pyruvate-ferredoxin oxidoreductase, PFOR, domain III"/>
    <property type="match status" value="1"/>
</dbReference>
<proteinExistence type="predicted"/>
<dbReference type="PANTHER" id="PTHR48084:SF3">
    <property type="entry name" value="SUBUNIT OF PYRUVATE:FLAVODOXIN OXIDOREDUCTASE"/>
    <property type="match status" value="1"/>
</dbReference>
<name>A0ABU8WXR8_9BURK</name>
<sequence length="1165" mass="127235">MSLHPVSLDDKYTFAHGRVFISGTQALVRLPMTQHMRDRAHGLNSAGYITGYRGSPLGTFDEQLNKAAKPLAAHNVVFVPGVNEDLAATAVWGSQQAEASGEGKYDGVFAMWYGKGPGVDRTGDAFRHGNLAGSSKHGGVLVLMGDDHTCESSTTCHQSEFAMVDAMIPVLSPAGVQEILDFGLFGWELSRYSGCWVGMKCVKDTVEATASIDVDVDRVRIVLPDNVEMPADGLNLRQPDTPHAQEARLHRHKLEAVKAFARANAIDRIVVDGASAKLGIVTHGKSYLDVLQALHDLDLTEEQAGQFGLRIYKVGMTWPLEPTGAVRFAEGLQKVIVVEEKRSLLETQFKEQLYGKVGAPAIIGKLDEEGQSLFQSEMALDSNQIAVAIAERLLQLHDGKLEALRQRLDEIRSMRVPKGVIDILSRSFYFCSGCPHNSSTVLPEGSKGYAGIGCSWMAQAMDRSTTGYTQMGAEGMSWVGEAPFSKRQHMFQNIGDGTYFHSGLLAIRAAVAAKTNITYKILFNDAVAMTGGQRHDGPLDVPTIAHQVHAEGVKRIVVVSDEPEKYPAGINWPQGLTVHHRDDINVIQKELREIEGATALIYDQTCAAEKRRRRKRGKFPDPAKRLLINDLVCEGCGDCGVKSNCVSVQPLETELGRKRTIDQSSCNKDYSCVKSFCPSFVTVLGGSLRKPERVADSGGLFVALPEPELPSLERGVYSILITGMGGTGVVTIGAILGMAAHLQGLGCGILDMAGLAQKGGSVWSHLRFGKSPEAIKTIRIAAGGANLVLGCDMIVAGNSKTLAATSKGRTRMVVNTQETMPGEFSRKADMQYPRGSLQRNIVDAVGAEGADFVEAGRIATALLGDGIAANMFMLGFAYQRGLIPVTAEAIEKAIELNGAQQQMNRDAFLWGRRTVVDLNAVERMLANLQADHGAGLSPAVIEDLEKAIEWRTRFLTDYQNEAYAAQYASYVEHVRSIEHSSFPGRTDLTRAVAKYYFKLMAIKDEYEVARLYTDTGFLQSVERKFEGDFKLVFNLAPPILSKRDSATGEPKKREFGQWVIPAFRILAKLRFLRGTTFDVFGRTEERRTERALIVQYKSMVDQALSVIASTRDAGHYDAAVKLAKLPDGIRGYGHVRARGIAAAREQEKVLLETLQRRVIALKKAA</sequence>
<dbReference type="RefSeq" id="WP_340348279.1">
    <property type="nucleotide sequence ID" value="NZ_JBBKZT010000037.1"/>
</dbReference>
<dbReference type="InterPro" id="IPR019752">
    <property type="entry name" value="Pyrv/ketoisovalerate_OxRed_cat"/>
</dbReference>
<organism evidence="4 5">
    <name type="scientific">Variovorax rhizosphaerae</name>
    <dbReference type="NCBI Taxonomy" id="1836200"/>
    <lineage>
        <taxon>Bacteria</taxon>
        <taxon>Pseudomonadati</taxon>
        <taxon>Pseudomonadota</taxon>
        <taxon>Betaproteobacteria</taxon>
        <taxon>Burkholderiales</taxon>
        <taxon>Comamonadaceae</taxon>
        <taxon>Variovorax</taxon>
    </lineage>
</organism>
<dbReference type="InterPro" id="IPR051457">
    <property type="entry name" value="2-oxoacid:Fd_oxidoreductase"/>
</dbReference>
<dbReference type="InterPro" id="IPR046667">
    <property type="entry name" value="DUF6537"/>
</dbReference>
<dbReference type="InterPro" id="IPR002869">
    <property type="entry name" value="Pyrv_flavodox_OxRed_cen"/>
</dbReference>
<feature type="domain" description="DUF6537" evidence="3">
    <location>
        <begin position="945"/>
        <end position="1146"/>
    </location>
</feature>
<comment type="caution">
    <text evidence="4">The sequence shown here is derived from an EMBL/GenBank/DDBJ whole genome shotgun (WGS) entry which is preliminary data.</text>
</comment>
<dbReference type="CDD" id="cd07034">
    <property type="entry name" value="TPP_PYR_PFOR_IOR-alpha_like"/>
    <property type="match status" value="1"/>
</dbReference>
<dbReference type="EMBL" id="JBBKZT010000037">
    <property type="protein sequence ID" value="MEJ8852333.1"/>
    <property type="molecule type" value="Genomic_DNA"/>
</dbReference>
<dbReference type="InterPro" id="IPR029061">
    <property type="entry name" value="THDP-binding"/>
</dbReference>
<accession>A0ABU8WXR8</accession>
<evidence type="ECO:0000259" key="2">
    <source>
        <dbReference type="Pfam" id="PF01558"/>
    </source>
</evidence>
<dbReference type="Gene3D" id="3.40.50.970">
    <property type="match status" value="1"/>
</dbReference>
<keyword evidence="1" id="KW-0560">Oxidoreductase</keyword>
<dbReference type="PANTHER" id="PTHR48084">
    <property type="entry name" value="2-OXOGLUTARATE OXIDOREDUCTASE SUBUNIT KORB-RELATED"/>
    <property type="match status" value="1"/>
</dbReference>
<dbReference type="InterPro" id="IPR002880">
    <property type="entry name" value="Pyrv_Fd/Flavodoxin_OxRdtase_N"/>
</dbReference>
<evidence type="ECO:0000313" key="4">
    <source>
        <dbReference type="EMBL" id="MEJ8852333.1"/>
    </source>
</evidence>
<feature type="domain" description="Pyruvate/ketoisovalerate oxidoreductase catalytic" evidence="2">
    <location>
        <begin position="725"/>
        <end position="911"/>
    </location>
</feature>
<dbReference type="SUPFAM" id="SSF52518">
    <property type="entry name" value="Thiamin diphosphate-binding fold (THDP-binding)"/>
    <property type="match status" value="2"/>
</dbReference>
<reference evidence="4 5" key="1">
    <citation type="submission" date="2024-03" db="EMBL/GenBank/DDBJ databases">
        <title>Novel species of the genus Variovorax.</title>
        <authorList>
            <person name="Liu Q."/>
            <person name="Xin Y.-H."/>
        </authorList>
    </citation>
    <scope>NUCLEOTIDE SEQUENCE [LARGE SCALE GENOMIC DNA]</scope>
    <source>
        <strain evidence="4 5">KACC 18900</strain>
    </source>
</reference>
<dbReference type="Gene3D" id="3.40.920.10">
    <property type="entry name" value="Pyruvate-ferredoxin oxidoreductase, PFOR, domain III"/>
    <property type="match status" value="1"/>
</dbReference>
<dbReference type="Pfam" id="PF20169">
    <property type="entry name" value="DUF6537"/>
    <property type="match status" value="1"/>
</dbReference>
<evidence type="ECO:0000313" key="5">
    <source>
        <dbReference type="Proteomes" id="UP001385892"/>
    </source>
</evidence>
<gene>
    <name evidence="4" type="ORF">WKW82_37310</name>
</gene>
<evidence type="ECO:0000259" key="3">
    <source>
        <dbReference type="Pfam" id="PF20169"/>
    </source>
</evidence>
<protein>
    <submittedName>
        <fullName evidence="4">Indolepyruvate ferredoxin oxidoreductase family protein</fullName>
    </submittedName>
</protein>
<dbReference type="Proteomes" id="UP001385892">
    <property type="component" value="Unassembled WGS sequence"/>
</dbReference>
<evidence type="ECO:0000256" key="1">
    <source>
        <dbReference type="ARBA" id="ARBA00023002"/>
    </source>
</evidence>
<keyword evidence="5" id="KW-1185">Reference proteome</keyword>
<dbReference type="NCBIfam" id="NF009588">
    <property type="entry name" value="PRK13029.1"/>
    <property type="match status" value="1"/>
</dbReference>
<dbReference type="NCBIfam" id="NF009589">
    <property type="entry name" value="PRK13030.1"/>
    <property type="match status" value="1"/>
</dbReference>
<dbReference type="Pfam" id="PF01558">
    <property type="entry name" value="POR"/>
    <property type="match status" value="1"/>
</dbReference>